<evidence type="ECO:0000256" key="2">
    <source>
        <dbReference type="ARBA" id="ARBA00022450"/>
    </source>
</evidence>
<feature type="region of interest" description="Disordered" evidence="9">
    <location>
        <begin position="608"/>
        <end position="629"/>
    </location>
</feature>
<dbReference type="InterPro" id="IPR020843">
    <property type="entry name" value="ER"/>
</dbReference>
<dbReference type="Gene3D" id="3.10.129.110">
    <property type="entry name" value="Polyketide synthase dehydratase"/>
    <property type="match status" value="2"/>
</dbReference>
<accession>A0A291S0A4</accession>
<dbReference type="SUPFAM" id="SSF53901">
    <property type="entry name" value="Thiolase-like"/>
    <property type="match status" value="4"/>
</dbReference>
<evidence type="ECO:0000256" key="5">
    <source>
        <dbReference type="ARBA" id="ARBA00023194"/>
    </source>
</evidence>
<dbReference type="FunFam" id="3.40.366.10:FF:000002">
    <property type="entry name" value="Probable polyketide synthase 2"/>
    <property type="match status" value="3"/>
</dbReference>
<dbReference type="SUPFAM" id="SSF52151">
    <property type="entry name" value="FabD/lysophospholipase-like"/>
    <property type="match status" value="4"/>
</dbReference>
<dbReference type="GO" id="GO:0004312">
    <property type="term" value="F:fatty acid synthase activity"/>
    <property type="evidence" value="ECO:0007669"/>
    <property type="project" value="TreeGrafter"/>
</dbReference>
<dbReference type="SMART" id="SM00826">
    <property type="entry name" value="PKS_DH"/>
    <property type="match status" value="2"/>
</dbReference>
<dbReference type="NCBIfam" id="NF045894">
    <property type="entry name" value="PKS_plus_SDR"/>
    <property type="match status" value="1"/>
</dbReference>
<dbReference type="Gene3D" id="3.40.50.11460">
    <property type="match status" value="1"/>
</dbReference>
<dbReference type="Gene3D" id="3.40.47.10">
    <property type="match status" value="4"/>
</dbReference>
<feature type="compositionally biased region" description="Low complexity" evidence="9">
    <location>
        <begin position="6483"/>
        <end position="6499"/>
    </location>
</feature>
<dbReference type="Gene3D" id="3.40.366.10">
    <property type="entry name" value="Malonyl-Coenzyme A Acyl Carrier Protein, domain 2"/>
    <property type="match status" value="4"/>
</dbReference>
<dbReference type="InterPro" id="IPR014030">
    <property type="entry name" value="Ketoacyl_synth_N"/>
</dbReference>
<proteinExistence type="predicted"/>
<evidence type="ECO:0000256" key="3">
    <source>
        <dbReference type="ARBA" id="ARBA00022553"/>
    </source>
</evidence>
<sequence>MSAADGRDSALAIVGVSCRFAGAENPDELWRLLDSGGSGVGEVPPGRWTGAAAEHTPRTGGYLEHVDRFDASFFGISPREAPFVDPQQRLALELGWEALEDARITPDRVRGTRLGTFVGVTGDDYAQLLSPHAQTLATQHALTGVQRGVLANRLAAFLGARGPSITVDSAQSSSLVALHLAGASLRAGESDAALVCGVNLHLLPQSVLLAARLGALSTLGRCFTFDERADGYVPGEGGGAVVLKRLDTALADGDRILCLVRGSATNNDPAGATLTAPTAEAQSDVLTSAYRSAGIAPEAVGYVELHGTGTPTGDPVEAAALGEALGRHRPAGRPLAVGSVKTNIGHLGGAAGIAGLIKVVLSLKHRRLPPSLNFENPNPRIPLDELNLRVQRDAEPWPEEAAEPGDPAGELVAGVSSFGMGGTNCHVVLSDWHPRPPAPAVPAAAPSEVPWLLSARTDAALRDAASRLAGSGAADGTVASAADVAWSLASSRKGFERRAAVVAASHEDLLAGVRGLADGTPAPDVLLSGPAAPGEAAVVFSGGAPKPGGAGAVLSVFPVFAEALTEVCAAFDEVAGEVADMLGLPARARTRLGLEDGTFGAELRRAMTARADDAETGTREPEPRDDGRDQAGAFAFGVAAWRLLTSWGLRPTTVAGHAVGELTAAHAAGVWSLRDAARMTLARGWLSETSPADGARAHRRVLSTIESAAPRLTVASTMLGGTAEPALLQDPAHWLRQAAETGPPADGLALVRDSDLPAFVEAGPDAALTALAERGDDTAAAALVPLVAETEDRVPVRSLARLWVAGADIDWTPLLGGAGVVDLPTYPFQRRRHWLETGPAPAATEAPAPDGTDTVAVPAVPAVPDVDPAHPGREAVAALSGLTGPKRTAALRAFVCEQAATVMRDTGPVDPARTFKDLGFDSVMIEELGRTLAACTGLPVRASTVFDHPTPRALAAHIGAALTAADRETGPQNGAPATRTLPKPATGLATRSKTPHGTTTDPDHDHPAMPAAPPDDGTTGPAHEQDASPARTDDEPVAVVGVACRYPGGVASADDLWRLVADGEAVPTTWPADRGWAPRGTDRREGAAGGGFLDGAADFDAEFFGISPREALAMDPQQRLLLETSWEALEQAGLDPDGLRSSATGVYVGATTHDYGPRADQAPDHLAGQILTGSTPSVISGRVAYTFGFEGPAVTVDTACSSSLVAIHLAGRALRSGECDLALAGGVAVMATPGMFREFERQGGLAPDGRCKPFSADADGTSWSEGVGVLVLERLSDARRNGHRVLAVVQGSAVNQDGASNGLSAPSGSAQQRVIRAALADAGLGTSDVDVVEAHGTGTRLGDPIEAEALLATYGQGRDAERPLWLGSVKSNVGHTQAAAGVAGVIKMVEALRRGLLPASLHAGRPSSHVDWSSGGVRLLDRACEWPEVGRLRRAGVSSFGISGTNAHVVLEQAPAAIEPVSRRDVPSVVPWVLSAHGAEALRGQAERLAAFVDARPDVSAADVGLSLAVGRAVRGHRAVVAGASREELLGGVRALARGEGGSGVVGVGADAARAVFVFPGQGSQWVGMALGLLGDVPVFAERLGECAAALEPFVDVPLLEALGDGVALGRVEVVQPALWAVMVSLARVWEWFGVRPAAVVGHSQGEIAAAVVAGALSLEDGARVVALRSRAIAAELAGHGGMVAVQRPLAEVEGILAGYGEEVTVAAVNGPGSTVVSGGTAALDALMADCETRGVRARRIPVDYASHSAQVDALTDRILADLAPVRAGRARVPFFSTVTGDWLGDDVPDAAYWVRNLRHRVRFEEAVRELAADGFDAFVECSAHPVLAGSVTQTLEDAGRDAVVTGSLVLGDGGLRRLLTSLSAVFTHGIPVDWTRIHTGTGARHVPLPTYAFQHERYWLDTGTGTGAPDVASAGLTPARHPLLGAALRTATDESLVLTGRLTPHRHRWLHDHAVGTLPLLPGTALLELAVHAGERYGTPHIGELTLHAPLPLPTGSDTTDLQVTVTPDGPDGATATVHSRPGTDAGPDTRDSAAPWVHHATAALRADAPAPDPAEPQWAATWPPSGTTEADLTGLYDELADDGYVYGPAFQRLARLWHAPDGTVYAEARLPEHGEPVSPDEEGFTLHPALLDAVLHAVVTTTRSEDGVRLPYAFDDVAVHAPGARVLRARITRSGDSAVALDLAEPSGRRVASIGSLTLRPADTARLTASHGAAARSLFAVEWEPLTPPREERPTGLWAVLGDGDGAPVLEALRGAGAAPDAYRDLDGLLAALDAGATAPDLLVWTVGDRHDDTVTAAHDHTATALATARALLLDERLAGTRLLAVTEGAAGPNPATGVAAATVWGFLRTAHTETPGRFLLADTDRDPASLRLLPAVAAGDEPQVALRAGRAHAPRLTRSTDRANDTTAPFGPDSTVLLTGATGHIGRLIARRLVREHGVRRLVLVSRRGGEATRDLTAELAGAGCEVTTLGCDPADHGALRTALAGVRAEHTPTAVVHAAGVLDDGVVTSLTPDQLTTVLRPKVDAAWNLHELTRDEPLTAFVLMSSVSGVLGGAGQANYAAANAFLDALAAHRSDLGLPGQSHAWGLWDQDDVSGGMASGLDTTDRARLARLGVAPLPEDQALALFDRAVTDPAPLAVPTRLDLRQVREQAESEGIPPLLRGLVRPPRPAGSDGTFTERLTALTPDERIDLALGLVRDLAAAVLGHASADRVPATRAFRDSGFDSLGALELRNRLNNATGLRLPAGLVFDHPTPTELAAHLVDQLPGAAPQEEPAAPAAPTDEPLAIVGMACRYPGGVTSPGELWELAATGADGIGRFPADRGWDLDGLYHPDPDHTGTSYTREGGFLYDAGDFDAGFFGISPREALAMDPQQRLLLETSWEALEQAGLDADRLHGSRTGVFAGQVYHDYAPAPERTPGHVEGLLMTGGAGSVLSGRVAYTFGFEGPAVTVDTACSSSLVAIHLAGRALRSGECDLALAGGVTVMATPGPFVQFARQRGLAPDGRCKPFSADADGIGMAEGAGVLVLERLSDARRNGHRVLAVVRGSAINQDGASNGLTAPNGPAQQRVIRAALADAGLATSDVDAVEAHGTGTVLGDPIEAEALLATYGQGRDAERPLWLGSVKSNVGHTQAAAGVAGVIKMVEALRRGLLPASLHAGRPSSHVDWSSGGVRLLDRAREWPEVGRLRRAGVSSFGISGTNAHVVLEQAPAETGPGAERRAELPVVPWVISGHHQEALRAQAGRLAAFVEARPDTSATDVGAALAVGRAVRGHRAVVAGASREELLGGVRALARGEGGSGVVGVGADAARAVFVFPGQGSQWVGMALGLLGDVPVFAERLGECAAALEPFVDVPLLEALGDGVALGRVEVVQPALWAVMVSLARVWEWFGVRPAAVVGHSQGEIAAAVVAGALSLEDGARVVALRSRAIAAELAGHGGMASVAASEKDVRRLLDGIKDPVTVAAANGPATTVVSGTPEGLDALRARCERDGVRYRRIPVDYASHSGQVDALTDRILADLAPVRAARARVPFFSTVTGDWLGDEVPDAAYWVRNLRRPVRFEEAVRALAATDAGAFVECSAHPVLTAAVHETLEAAGHEAAVTGTLRRDDGGARRLFASLGEAFAHGVPVDWARAFAAAGTGHVDLPTYAFQRERYWWDPDTLRGPAAAQDTRPGDDTGFWEAVQSDDAGTLADLLDVDGEALDGVLPALRTWRRHRTAEAAVDSWRYHVRWSPAALPGDPVLTGTWLLAVPADSAAAADCADAVAAAVRDHGGDVTTLTLAADATRDDVVRLLPDGSFAGVLSLLTVTDGTARGRVERTGLTTTVALFQALGEAGARGPLWCLTHDAVTATAEDARTARDAAAAQHMVWGLGRIAALEHPERFGGLVDLPARPDGRTGRLLAAVLAGDSGEDQVALRPSGALVRRLSRTGATGTRPAWRPHGTVLVTGGTGGLGARVARHLARHGADHLLLASRRGPDAPGAAELRAELEETGVRVTLTACDVGDREAVAELLATVPADHPLTAVVHTAAVLDDSVVERLTPDRIDQVLRVKADGARHLHDLTLDTGLDAFVLFSSLAGTLGASGQGNYAPGNAYLDALAEQRHALGLPATSIAWSIWDERGMATEGDIEATAGRHGLPVMDPGLAAAALVAVAGDTEPTVVVADVEWDRFHVAFTATRPSPFLADLPEVRRLTAAATGPAPDTAAGAGTLAGRIAALGGRAEQQAALLTLVREQAAEVLGHSGPDAVDPTTAYRDLGFDSVTAVELRNRLNKATGLRLASTIVFDHPTARDLAAHLRDELVGGLGADPAPAPAPGPAPAPADGDDLIAVVGMGCRFPGDIRSPQQLWHLLRDGVDAITPFPDDRGWDLDALRGTDPGGRAGTSTAHEGGFLHDAGDFDAEFFGISPREALAMDPQQRLLLETSWEALEQAGIDPTSLHGTRTAVFTGTNGGDYLTVSPDVPEETAGYVATGNIGSVLSGRVAYTLGLEGPALTVDTACSSSLVALHLAVRSLRQGECDLALTSGVTVMSTPGIFTEFTRQGGLAADGRSKAFAAGADGAGFAEGVGVLVVERLSDARRNGHQVLAVVRGSAVNQDGASNGLSAPSGPAQQRVIRAALADAGLEGSDVDVVEAHGTGTKLGDPIEAGALLATYGQGRDPERPLWLGSVKSNIGHTQAAAGVAGVIKTVLALRHAALPRTLHADEPSAHVDWSTGTVALLTGPRDWPETGRPRRAGVSSFGVSGTNAHVILEQGPDPEARDDDHPTDGTVEPWTLTARSDAALREQARLLLPLAEGAARDTRAPRGDDIGHALATTRAVLDHRAVVLGATGADPTGALTALAEGRPTPAVVHGTATSADDRVVFVFPGQGSQWVGMALGLLGDVPVFAERLGECAAALEPFVDVPLLEALGDGVALGRVEVVQPALWAVMVSLARVWEWFGVRPAAVVGHSQGEIAAAVVAGALSLEDGARVVALRSRAIAAELAGHGGMVAVDRPLAEVERLLAGYAGSEHDGQLTVAAVNSPATTVVSGGTEALDALMADCEARGVRARRIPVDYASHCAQVENIRTQVEKAAADVVPRPARIPFFSTVTGGDLAHTELDGAYWYRNLRSTVRFEDTVRALLDAGFRRFVEASAHPVLTTGIQITAEDHGTDVSVTGTLRRDDGGRPRLLRSLAEAFVTGVPVRWARSYDGRATRRVELPTYAFQHRRFWVADGGAARRATHAHQDGAEATGHALLGSAVPLPGTGGVLLTGRLSPREQPWLRDHSVHGRVLVPGTALLDMVLRAGDAVGCDRVEELTLETPLLLDASRPTQVQVLVAGAAADGSRAVDVHARLQDAAPQEADWVRHARATLVDGTGRREPVGAEEHREPVTSESWPPADAQPVDVTGLYERLHEKGLTYGAAFRGLTRVWRGTAGELFAEAELPGADVAGFGIHPALLDAALHAWPACAEDEHIGRLPFLWTGATLHATGAERLRATLAPTAEGAFSVRVTDSAGLPVLSADGLLTRPLDETRLPAPPEDGVAAAHRVAWTRVPDSSRDNEPPRVAVLGETAPGLPATDPAFAGCADLGALAERLADGGTAAPGHVLVDLRTGVSQDTGGDMAADAERTALHALDLVQQWLSGEHFAQSRLVLVTGGAVHVHDAERMDHLAAAPVWGLVRSAQTEHPGRFVLLDVLGHTPAAPETVLRALSSSEPQLAVRGDEILAPRLVRGDAPTTAPVEERAETVPAHDEEPAGAQQLTHAGNGTLEGIVWGPAPEDRGDRAPDEHEVRVDVRAVGLNFRDVLIPLGMYPDAESARMGSEGAGVVTAVGSGVTGVAVGDRVMGVWQDAFRSSVVVDERVVVGVPEGWSFVEAASVPVAFVTAFYALVDVAGVRSGESVLVHAAAGGVGMAAVQLARWLGAEVWATASESKWSVVRGLGVAGERIASSRSVGFAEVFGRGVGSGVDVVVDSLAGELVDASLGLVRPGGRFVELGKADVRDPGEVAAAYEGVMYRAFDLAEVAPERLGEMLREVVELFGTGALELLPRQEWDVRRAGEAFALMSRAKHVGKLVLSVPSAPAAPATPVAPATSGAPVASGAASAGVVSSVGGGGWVLVSGGSGVLGGVVARYLVGVRGVRRLVLLSRGGDVGGLVGELSGWGAEVRVAVCDVADRVALEGVVGGLPGGVSGVVHAAGVLDDVVVEGLSGERLRGVLAAKVVGGWNLHEVMAGSGGLFVLFSSAAGVLGAAGQANYAAGNAFLDGLAAFRRARGLSGVSVAWGLWEERSVMTGGLERSDLARMRRMGVLPMSTEDGLRLLDTAERSADSLVVAARFDPRALAAGGAHGAAQPMLRDHKPHDHQATSVPLRRRTVASAGDDGQPDGPSLPARLEGLGDDERRQLVLRTVREHTATVLGYDSATAIPAERGFLDLGIDSLTAVELRNRLKTDTGLPLPATLVFDHPDATRLARHLAEALAANDAAGAPGDADAEPRRGAHGAAAPAAVPGADASDVSGHLQSADADELFDFIDREFGSD</sequence>
<keyword evidence="4" id="KW-0808">Transferase</keyword>
<evidence type="ECO:0000259" key="11">
    <source>
        <dbReference type="PROSITE" id="PS52004"/>
    </source>
</evidence>
<dbReference type="Pfam" id="PF21089">
    <property type="entry name" value="PKS_DH_N"/>
    <property type="match status" value="2"/>
</dbReference>
<dbReference type="Pfam" id="PF02801">
    <property type="entry name" value="Ketoacyl-synt_C"/>
    <property type="match status" value="4"/>
</dbReference>
<feature type="domain" description="Ketosynthase family 3 (KS3)" evidence="11">
    <location>
        <begin position="2786"/>
        <end position="3212"/>
    </location>
</feature>
<evidence type="ECO:0000256" key="4">
    <source>
        <dbReference type="ARBA" id="ARBA00022679"/>
    </source>
</evidence>
<feature type="compositionally biased region" description="Basic and acidic residues" evidence="9">
    <location>
        <begin position="6338"/>
        <end position="6347"/>
    </location>
</feature>
<dbReference type="PROSITE" id="PS52019">
    <property type="entry name" value="PKS_MFAS_DH"/>
    <property type="match status" value="2"/>
</dbReference>
<dbReference type="EMBL" id="MG012231">
    <property type="protein sequence ID" value="ATL73033.1"/>
    <property type="molecule type" value="Genomic_DNA"/>
</dbReference>
<dbReference type="InterPro" id="IPR020806">
    <property type="entry name" value="PKS_PP-bd"/>
</dbReference>
<dbReference type="GO" id="GO:0004315">
    <property type="term" value="F:3-oxoacyl-[acyl-carrier-protein] synthase activity"/>
    <property type="evidence" value="ECO:0007669"/>
    <property type="project" value="InterPro"/>
</dbReference>
<dbReference type="GO" id="GO:0006633">
    <property type="term" value="P:fatty acid biosynthetic process"/>
    <property type="evidence" value="ECO:0007669"/>
    <property type="project" value="InterPro"/>
</dbReference>
<feature type="domain" description="Carrier" evidence="10">
    <location>
        <begin position="2694"/>
        <end position="2769"/>
    </location>
</feature>
<evidence type="ECO:0000256" key="1">
    <source>
        <dbReference type="ARBA" id="ARBA00004792"/>
    </source>
</evidence>
<dbReference type="InterPro" id="IPR050091">
    <property type="entry name" value="PKS_NRPS_Biosynth_Enz"/>
</dbReference>
<dbReference type="Gene3D" id="3.30.70.3290">
    <property type="match status" value="3"/>
</dbReference>
<dbReference type="FunFam" id="3.40.47.10:FF:000019">
    <property type="entry name" value="Polyketide synthase type I"/>
    <property type="match status" value="3"/>
</dbReference>
<dbReference type="InterPro" id="IPR016039">
    <property type="entry name" value="Thiolase-like"/>
</dbReference>
<feature type="compositionally biased region" description="Pro residues" evidence="9">
    <location>
        <begin position="4314"/>
        <end position="4324"/>
    </location>
</feature>
<dbReference type="CDD" id="cd08952">
    <property type="entry name" value="KR_1_SDR_x"/>
    <property type="match status" value="1"/>
</dbReference>
<keyword evidence="2" id="KW-0596">Phosphopantetheine</keyword>
<dbReference type="InterPro" id="IPR001227">
    <property type="entry name" value="Ac_transferase_dom_sf"/>
</dbReference>
<dbReference type="GO" id="GO:0016491">
    <property type="term" value="F:oxidoreductase activity"/>
    <property type="evidence" value="ECO:0007669"/>
    <property type="project" value="InterPro"/>
</dbReference>
<dbReference type="CDD" id="cd05195">
    <property type="entry name" value="enoyl_red"/>
    <property type="match status" value="1"/>
</dbReference>
<dbReference type="Pfam" id="PF00109">
    <property type="entry name" value="ketoacyl-synt"/>
    <property type="match status" value="4"/>
</dbReference>
<evidence type="ECO:0000259" key="12">
    <source>
        <dbReference type="PROSITE" id="PS52019"/>
    </source>
</evidence>
<evidence type="ECO:0000313" key="13">
    <source>
        <dbReference type="EMBL" id="ATL73033.1"/>
    </source>
</evidence>
<evidence type="ECO:0000256" key="6">
    <source>
        <dbReference type="ARBA" id="ARBA00023268"/>
    </source>
</evidence>
<dbReference type="InterPro" id="IPR002364">
    <property type="entry name" value="Quin_OxRdtase/zeta-crystal_CS"/>
</dbReference>
<dbReference type="InterPro" id="IPR016035">
    <property type="entry name" value="Acyl_Trfase/lysoPLipase"/>
</dbReference>
<dbReference type="InterPro" id="IPR020841">
    <property type="entry name" value="PKS_Beta-ketoAc_synthase_dom"/>
</dbReference>
<feature type="domain" description="Ketosynthase family 3 (KS3)" evidence="11">
    <location>
        <begin position="4329"/>
        <end position="4756"/>
    </location>
</feature>
<feature type="domain" description="Carrier" evidence="10">
    <location>
        <begin position="6383"/>
        <end position="6461"/>
    </location>
</feature>
<dbReference type="PANTHER" id="PTHR43775:SF51">
    <property type="entry name" value="INACTIVE PHENOLPHTHIOCEROL SYNTHESIS POLYKETIDE SYNTHASE TYPE I PKS1-RELATED"/>
    <property type="match status" value="1"/>
</dbReference>
<dbReference type="SMART" id="SM01294">
    <property type="entry name" value="PKS_PP_betabranch"/>
    <property type="match status" value="4"/>
</dbReference>
<dbReference type="InterPro" id="IPR041618">
    <property type="entry name" value="PKS_DE"/>
</dbReference>
<dbReference type="PROSITE" id="PS00012">
    <property type="entry name" value="PHOSPHOPANTETHEINE"/>
    <property type="match status" value="3"/>
</dbReference>
<dbReference type="InterPro" id="IPR049900">
    <property type="entry name" value="PKS_mFAS_DH"/>
</dbReference>
<dbReference type="InterPro" id="IPR013154">
    <property type="entry name" value="ADH-like_N"/>
</dbReference>
<dbReference type="InterPro" id="IPR032821">
    <property type="entry name" value="PKS_assoc"/>
</dbReference>
<dbReference type="InterPro" id="IPR049551">
    <property type="entry name" value="PKS_DH_C"/>
</dbReference>
<dbReference type="Gene3D" id="3.90.180.10">
    <property type="entry name" value="Medium-chain alcohol dehydrogenases, catalytic domain"/>
    <property type="match status" value="1"/>
</dbReference>
<feature type="region of interest" description="N-terminal hotdog fold" evidence="8">
    <location>
        <begin position="5238"/>
        <end position="5364"/>
    </location>
</feature>
<dbReference type="GO" id="GO:0008270">
    <property type="term" value="F:zinc ion binding"/>
    <property type="evidence" value="ECO:0007669"/>
    <property type="project" value="InterPro"/>
</dbReference>
<feature type="domain" description="Carrier" evidence="10">
    <location>
        <begin position="4230"/>
        <end position="4305"/>
    </location>
</feature>
<feature type="domain" description="PKS/mFAS DH" evidence="12">
    <location>
        <begin position="1922"/>
        <end position="2210"/>
    </location>
</feature>
<dbReference type="Pfam" id="PF08240">
    <property type="entry name" value="ADH_N"/>
    <property type="match status" value="1"/>
</dbReference>
<dbReference type="GO" id="GO:0033068">
    <property type="term" value="P:macrolide biosynthetic process"/>
    <property type="evidence" value="ECO:0007669"/>
    <property type="project" value="UniProtKB-ARBA"/>
</dbReference>
<dbReference type="InterPro" id="IPR011032">
    <property type="entry name" value="GroES-like_sf"/>
</dbReference>
<dbReference type="Gene3D" id="3.40.50.720">
    <property type="entry name" value="NAD(P)-binding Rossmann-like Domain"/>
    <property type="match status" value="3"/>
</dbReference>
<dbReference type="SUPFAM" id="SSF51735">
    <property type="entry name" value="NAD(P)-binding Rossmann-fold domains"/>
    <property type="match status" value="7"/>
</dbReference>
<dbReference type="Gene3D" id="1.10.1200.10">
    <property type="entry name" value="ACP-like"/>
    <property type="match status" value="4"/>
</dbReference>
<dbReference type="Pfam" id="PF16197">
    <property type="entry name" value="KAsynt_C_assoc"/>
    <property type="match status" value="4"/>
</dbReference>
<feature type="active site" description="Proton acceptor; for dehydratase activity" evidence="8">
    <location>
        <position position="5270"/>
    </location>
</feature>
<feature type="region of interest" description="C-terminal hotdog fold" evidence="8">
    <location>
        <begin position="2069"/>
        <end position="2210"/>
    </location>
</feature>
<dbReference type="Pfam" id="PF13602">
    <property type="entry name" value="ADH_zinc_N_2"/>
    <property type="match status" value="1"/>
</dbReference>
<feature type="region of interest" description="C-terminal hotdog fold" evidence="8">
    <location>
        <begin position="5386"/>
        <end position="5521"/>
    </location>
</feature>
<dbReference type="Pfam" id="PF18369">
    <property type="entry name" value="PKS_DE"/>
    <property type="match status" value="1"/>
</dbReference>
<evidence type="ECO:0000256" key="7">
    <source>
        <dbReference type="ARBA" id="ARBA00023315"/>
    </source>
</evidence>
<feature type="active site" description="Proton donor; for dehydratase activity" evidence="8">
    <location>
        <position position="5445"/>
    </location>
</feature>
<feature type="region of interest" description="N-terminal hotdog fold" evidence="8">
    <location>
        <begin position="1922"/>
        <end position="2053"/>
    </location>
</feature>
<name>A0A291S0A4_9ACTN</name>
<dbReference type="InterPro" id="IPR018201">
    <property type="entry name" value="Ketoacyl_synth_AS"/>
</dbReference>
<dbReference type="Gene3D" id="6.10.140.1830">
    <property type="match status" value="1"/>
</dbReference>
<feature type="compositionally biased region" description="Basic and acidic residues" evidence="9">
    <location>
        <begin position="5362"/>
        <end position="5376"/>
    </location>
</feature>
<feature type="region of interest" description="Disordered" evidence="9">
    <location>
        <begin position="6331"/>
        <end position="6380"/>
    </location>
</feature>
<feature type="active site" description="Proton acceptor; for dehydratase activity" evidence="8">
    <location>
        <position position="1954"/>
    </location>
</feature>
<dbReference type="PROSITE" id="PS50075">
    <property type="entry name" value="CARRIER"/>
    <property type="match status" value="4"/>
</dbReference>
<dbReference type="CDD" id="cd08956">
    <property type="entry name" value="KR_3_FAS_SDR_x"/>
    <property type="match status" value="1"/>
</dbReference>
<dbReference type="SMART" id="SM00827">
    <property type="entry name" value="PKS_AT"/>
    <property type="match status" value="3"/>
</dbReference>
<dbReference type="InterPro" id="IPR049552">
    <property type="entry name" value="PKS_DH_N"/>
</dbReference>
<dbReference type="SUPFAM" id="SSF47336">
    <property type="entry name" value="ACP-like"/>
    <property type="match status" value="4"/>
</dbReference>
<dbReference type="PROSITE" id="PS00606">
    <property type="entry name" value="KS3_1"/>
    <property type="match status" value="3"/>
</dbReference>
<dbReference type="InterPro" id="IPR020807">
    <property type="entry name" value="PKS_DH"/>
</dbReference>
<protein>
    <submittedName>
        <fullName evidence="13">Type I modular polyketide synthase</fullName>
    </submittedName>
</protein>
<dbReference type="Pfam" id="PF22953">
    <property type="entry name" value="SpnB_Rossmann"/>
    <property type="match status" value="2"/>
</dbReference>
<evidence type="ECO:0000256" key="9">
    <source>
        <dbReference type="SAM" id="MobiDB-lite"/>
    </source>
</evidence>
<feature type="region of interest" description="Disordered" evidence="9">
    <location>
        <begin position="1071"/>
        <end position="1091"/>
    </location>
</feature>
<dbReference type="InterPro" id="IPR013968">
    <property type="entry name" value="PKS_KR"/>
</dbReference>
<dbReference type="InterPro" id="IPR014043">
    <property type="entry name" value="Acyl_transferase_dom"/>
</dbReference>
<dbReference type="PANTHER" id="PTHR43775">
    <property type="entry name" value="FATTY ACID SYNTHASE"/>
    <property type="match status" value="1"/>
</dbReference>
<dbReference type="CDD" id="cd00833">
    <property type="entry name" value="PKS"/>
    <property type="match status" value="4"/>
</dbReference>
<feature type="domain" description="Ketosynthase family 3 (KS3)" evidence="11">
    <location>
        <begin position="1034"/>
        <end position="1453"/>
    </location>
</feature>
<feature type="region of interest" description="Disordered" evidence="9">
    <location>
        <begin position="966"/>
        <end position="1036"/>
    </location>
</feature>
<feature type="region of interest" description="Disordered" evidence="9">
    <location>
        <begin position="4308"/>
        <end position="4327"/>
    </location>
</feature>
<keyword evidence="5" id="KW-0045">Antibiotic biosynthesis</keyword>
<dbReference type="InterPro" id="IPR016036">
    <property type="entry name" value="Malonyl_transacylase_ACP-bd"/>
</dbReference>
<dbReference type="InterPro" id="IPR009081">
    <property type="entry name" value="PP-bd_ACP"/>
</dbReference>
<dbReference type="InterPro" id="IPR057326">
    <property type="entry name" value="KR_dom"/>
</dbReference>
<dbReference type="FunFam" id="1.10.1200.10:FF:000007">
    <property type="entry name" value="Probable polyketide synthase pks17"/>
    <property type="match status" value="3"/>
</dbReference>
<dbReference type="GO" id="GO:0031177">
    <property type="term" value="F:phosphopantetheine binding"/>
    <property type="evidence" value="ECO:0007669"/>
    <property type="project" value="InterPro"/>
</dbReference>
<reference evidence="13" key="1">
    <citation type="journal article" date="2017" name="Org. Lett.">
        <title>Genome Mining and Activation of a Silent PKS/NRPS Gene Cluster Direct the Production of Totopotensamides.</title>
        <authorList>
            <person name="Chen R."/>
            <person name="Zhang Q."/>
            <person name="Tan B."/>
            <person name="Zheng L."/>
            <person name="Li H."/>
            <person name="Zhu Y."/>
            <person name="Zhang C."/>
        </authorList>
    </citation>
    <scope>NUCLEOTIDE SEQUENCE</scope>
    <source>
        <strain evidence="13">SCSIO 02999</strain>
    </source>
</reference>
<dbReference type="Pfam" id="PF00698">
    <property type="entry name" value="Acyl_transf_1"/>
    <property type="match status" value="4"/>
</dbReference>
<feature type="region of interest" description="Disordered" evidence="9">
    <location>
        <begin position="6466"/>
        <end position="6501"/>
    </location>
</feature>
<dbReference type="Pfam" id="PF08659">
    <property type="entry name" value="KR"/>
    <property type="match status" value="3"/>
</dbReference>
<feature type="domain" description="Carrier" evidence="10">
    <location>
        <begin position="885"/>
        <end position="962"/>
    </location>
</feature>
<dbReference type="SMART" id="SM00822">
    <property type="entry name" value="PKS_KR"/>
    <property type="match status" value="3"/>
</dbReference>
<feature type="domain" description="PKS/mFAS DH" evidence="12">
    <location>
        <begin position="5238"/>
        <end position="5521"/>
    </location>
</feature>
<dbReference type="InterPro" id="IPR055123">
    <property type="entry name" value="SpnB-like_Rossmann"/>
</dbReference>
<dbReference type="Pfam" id="PF14765">
    <property type="entry name" value="PS-DH"/>
    <property type="match status" value="2"/>
</dbReference>
<feature type="active site" description="Proton donor; for dehydratase activity" evidence="8">
    <location>
        <position position="2134"/>
    </location>
</feature>
<dbReference type="InterPro" id="IPR014031">
    <property type="entry name" value="Ketoacyl_synth_C"/>
</dbReference>
<keyword evidence="6" id="KW-0511">Multifunctional enzyme</keyword>
<evidence type="ECO:0000259" key="10">
    <source>
        <dbReference type="PROSITE" id="PS50075"/>
    </source>
</evidence>
<dbReference type="SUPFAM" id="SSF50129">
    <property type="entry name" value="GroES-like"/>
    <property type="match status" value="1"/>
</dbReference>
<organism evidence="13">
    <name type="scientific">Streptomyces pactum</name>
    <dbReference type="NCBI Taxonomy" id="68249"/>
    <lineage>
        <taxon>Bacteria</taxon>
        <taxon>Bacillati</taxon>
        <taxon>Actinomycetota</taxon>
        <taxon>Actinomycetes</taxon>
        <taxon>Kitasatosporales</taxon>
        <taxon>Streptomycetaceae</taxon>
        <taxon>Streptomyces</taxon>
    </lineage>
</organism>
<feature type="region of interest" description="Disordered" evidence="9">
    <location>
        <begin position="5362"/>
        <end position="5387"/>
    </location>
</feature>
<evidence type="ECO:0000256" key="8">
    <source>
        <dbReference type="PROSITE-ProRule" id="PRU01363"/>
    </source>
</evidence>
<dbReference type="PROSITE" id="PS01162">
    <property type="entry name" value="QOR_ZETA_CRYSTAL"/>
    <property type="match status" value="1"/>
</dbReference>
<dbReference type="SUPFAM" id="SSF55048">
    <property type="entry name" value="Probable ACP-binding domain of malonyl-CoA ACP transacylase"/>
    <property type="match status" value="3"/>
</dbReference>
<dbReference type="InterPro" id="IPR036291">
    <property type="entry name" value="NAD(P)-bd_dom_sf"/>
</dbReference>
<dbReference type="Pfam" id="PF00550">
    <property type="entry name" value="PP-binding"/>
    <property type="match status" value="4"/>
</dbReference>
<keyword evidence="3" id="KW-0597">Phosphoprotein</keyword>
<feature type="region of interest" description="Disordered" evidence="9">
    <location>
        <begin position="2009"/>
        <end position="2034"/>
    </location>
</feature>
<dbReference type="SMART" id="SM00829">
    <property type="entry name" value="PKS_ER"/>
    <property type="match status" value="1"/>
</dbReference>
<dbReference type="SMART" id="SM00823">
    <property type="entry name" value="PKS_PP"/>
    <property type="match status" value="4"/>
</dbReference>
<dbReference type="SMART" id="SM00825">
    <property type="entry name" value="PKS_KS"/>
    <property type="match status" value="4"/>
</dbReference>
<keyword evidence="7" id="KW-0012">Acyltransferase</keyword>
<feature type="compositionally biased region" description="Basic and acidic residues" evidence="9">
    <location>
        <begin position="1023"/>
        <end position="1034"/>
    </location>
</feature>
<dbReference type="InterPro" id="IPR036736">
    <property type="entry name" value="ACP-like_sf"/>
</dbReference>
<dbReference type="InterPro" id="IPR006162">
    <property type="entry name" value="Ppantetheine_attach_site"/>
</dbReference>
<feature type="domain" description="Ketosynthase family 3 (KS3)" evidence="11">
    <location>
        <begin position="8"/>
        <end position="431"/>
    </location>
</feature>
<dbReference type="InterPro" id="IPR042104">
    <property type="entry name" value="PKS_dehydratase_sf"/>
</dbReference>
<comment type="pathway">
    <text evidence="1">Antibiotic biosynthesis.</text>
</comment>
<dbReference type="PROSITE" id="PS52004">
    <property type="entry name" value="KS3_2"/>
    <property type="match status" value="4"/>
</dbReference>